<evidence type="ECO:0000313" key="4">
    <source>
        <dbReference type="EMBL" id="CAE8740733.1"/>
    </source>
</evidence>
<feature type="transmembrane region" description="Helical" evidence="1">
    <location>
        <begin position="164"/>
        <end position="184"/>
    </location>
</feature>
<keyword evidence="1" id="KW-0472">Membrane</keyword>
<feature type="non-terminal residue" evidence="4">
    <location>
        <position position="252"/>
    </location>
</feature>
<dbReference type="GO" id="GO:0042392">
    <property type="term" value="F:sphingosine-1-phosphate phosphatase activity"/>
    <property type="evidence" value="ECO:0007669"/>
    <property type="project" value="TreeGrafter"/>
</dbReference>
<dbReference type="OrthoDB" id="302705at2759"/>
<dbReference type="InterPro" id="IPR036938">
    <property type="entry name" value="PAP2/HPO_sf"/>
</dbReference>
<reference evidence="4" key="1">
    <citation type="submission" date="2021-02" db="EMBL/GenBank/DDBJ databases">
        <authorList>
            <person name="Dougan E. K."/>
            <person name="Rhodes N."/>
            <person name="Thang M."/>
            <person name="Chan C."/>
        </authorList>
    </citation>
    <scope>NUCLEOTIDE SEQUENCE</scope>
</reference>
<feature type="transmembrane region" description="Helical" evidence="1">
    <location>
        <begin position="56"/>
        <end position="75"/>
    </location>
</feature>
<keyword evidence="1" id="KW-1133">Transmembrane helix</keyword>
<feature type="transmembrane region" description="Helical" evidence="1">
    <location>
        <begin position="82"/>
        <end position="102"/>
    </location>
</feature>
<dbReference type="Pfam" id="PF01569">
    <property type="entry name" value="PAP2"/>
    <property type="match status" value="1"/>
</dbReference>
<name>A0A813LXN8_POLGL</name>
<dbReference type="PANTHER" id="PTHR14969:SF13">
    <property type="entry name" value="AT30094P"/>
    <property type="match status" value="1"/>
</dbReference>
<dbReference type="SUPFAM" id="SSF48317">
    <property type="entry name" value="Acid phosphatase/Vanadium-dependent haloperoxidase"/>
    <property type="match status" value="1"/>
</dbReference>
<keyword evidence="6" id="KW-1185">Reference proteome</keyword>
<organism evidence="4 5">
    <name type="scientific">Polarella glacialis</name>
    <name type="common">Dinoflagellate</name>
    <dbReference type="NCBI Taxonomy" id="89957"/>
    <lineage>
        <taxon>Eukaryota</taxon>
        <taxon>Sar</taxon>
        <taxon>Alveolata</taxon>
        <taxon>Dinophyceae</taxon>
        <taxon>Suessiales</taxon>
        <taxon>Suessiaceae</taxon>
        <taxon>Polarella</taxon>
    </lineage>
</organism>
<dbReference type="EMBL" id="CAJNNW010037311">
    <property type="protein sequence ID" value="CAE8740733.1"/>
    <property type="molecule type" value="Genomic_DNA"/>
</dbReference>
<proteinExistence type="predicted"/>
<evidence type="ECO:0000313" key="3">
    <source>
        <dbReference type="EMBL" id="CAE8595882.1"/>
    </source>
</evidence>
<dbReference type="Proteomes" id="UP000654075">
    <property type="component" value="Unassembled WGS sequence"/>
</dbReference>
<dbReference type="InterPro" id="IPR000326">
    <property type="entry name" value="PAP2/HPO"/>
</dbReference>
<keyword evidence="1" id="KW-0812">Transmembrane</keyword>
<feature type="transmembrane region" description="Helical" evidence="1">
    <location>
        <begin position="190"/>
        <end position="211"/>
    </location>
</feature>
<feature type="domain" description="Phosphatidic acid phosphatase type 2/haloperoxidase" evidence="2">
    <location>
        <begin position="86"/>
        <end position="213"/>
    </location>
</feature>
<protein>
    <recommendedName>
        <fullName evidence="2">Phosphatidic acid phosphatase type 2/haloperoxidase domain-containing protein</fullName>
    </recommendedName>
</protein>
<dbReference type="Proteomes" id="UP000626109">
    <property type="component" value="Unassembled WGS sequence"/>
</dbReference>
<comment type="caution">
    <text evidence="4">The sequence shown here is derived from an EMBL/GenBank/DDBJ whole genome shotgun (WGS) entry which is preliminary data.</text>
</comment>
<evidence type="ECO:0000313" key="6">
    <source>
        <dbReference type="Proteomes" id="UP000654075"/>
    </source>
</evidence>
<evidence type="ECO:0000259" key="2">
    <source>
        <dbReference type="Pfam" id="PF01569"/>
    </source>
</evidence>
<gene>
    <name evidence="3" type="ORF">PGLA1383_LOCUS14368</name>
    <name evidence="4" type="ORF">PGLA2088_LOCUS50144</name>
</gene>
<dbReference type="EMBL" id="CAJNNV010008199">
    <property type="protein sequence ID" value="CAE8595882.1"/>
    <property type="molecule type" value="Genomic_DNA"/>
</dbReference>
<accession>A0A813LXN8</accession>
<sequence>MASVGSDEEAKLLNQLEDLAPEKDPELKKNGGKFDEKTSFLQVTIRWPIDTHPLNLIALLYGFLPFIVPASFFVAACITKRFIPVFAFVMSIVTSLINEVIFKPLLKDPRPTRSAHRHLGKDGKWEMKPGMPSGHVLNATCILVWAVLEVGLRGPGFDHDHSFLTAGWIVAIIVLMAPVPWARWYNGDHSLNQCLVAASLGIVVGVLAYYLRVTYFPQSWKPWESMPEEESRPLSTAASMIASRFAGSHTKE</sequence>
<dbReference type="PANTHER" id="PTHR14969">
    <property type="entry name" value="SPHINGOSINE-1-PHOSPHATE PHOSPHOHYDROLASE"/>
    <property type="match status" value="1"/>
</dbReference>
<evidence type="ECO:0000256" key="1">
    <source>
        <dbReference type="SAM" id="Phobius"/>
    </source>
</evidence>
<dbReference type="Gene3D" id="1.20.144.10">
    <property type="entry name" value="Phosphatidic acid phosphatase type 2/haloperoxidase"/>
    <property type="match status" value="1"/>
</dbReference>
<evidence type="ECO:0000313" key="5">
    <source>
        <dbReference type="Proteomes" id="UP000626109"/>
    </source>
</evidence>
<dbReference type="OMA" id="MTWILLE"/>
<dbReference type="AlphaFoldDB" id="A0A813LXN8"/>